<name>A0ABR6WFU7_9BACT</name>
<dbReference type="EMBL" id="VFIA01000060">
    <property type="protein sequence ID" value="MBC3794802.1"/>
    <property type="molecule type" value="Genomic_DNA"/>
</dbReference>
<evidence type="ECO:0000313" key="2">
    <source>
        <dbReference type="EMBL" id="MBC3794802.1"/>
    </source>
</evidence>
<keyword evidence="1" id="KW-0812">Transmembrane</keyword>
<reference evidence="2 3" key="1">
    <citation type="submission" date="2019-06" db="EMBL/GenBank/DDBJ databases">
        <title>Spirosoma utsteinense sp. nov. isolated from Antarctic ice-free soils.</title>
        <authorList>
            <person name="Tahon G."/>
        </authorList>
    </citation>
    <scope>NUCLEOTIDE SEQUENCE [LARGE SCALE GENOMIC DNA]</scope>
    <source>
        <strain evidence="2 3">LMG 31447</strain>
    </source>
</reference>
<protein>
    <submittedName>
        <fullName evidence="2">Uncharacterized protein</fullName>
    </submittedName>
</protein>
<organism evidence="2 3">
    <name type="scientific">Spirosoma utsteinense</name>
    <dbReference type="NCBI Taxonomy" id="2585773"/>
    <lineage>
        <taxon>Bacteria</taxon>
        <taxon>Pseudomonadati</taxon>
        <taxon>Bacteroidota</taxon>
        <taxon>Cytophagia</taxon>
        <taxon>Cytophagales</taxon>
        <taxon>Cytophagaceae</taxon>
        <taxon>Spirosoma</taxon>
    </lineage>
</organism>
<evidence type="ECO:0000313" key="3">
    <source>
        <dbReference type="Proteomes" id="UP000700732"/>
    </source>
</evidence>
<comment type="caution">
    <text evidence="2">The sequence shown here is derived from an EMBL/GenBank/DDBJ whole genome shotgun (WGS) entry which is preliminary data.</text>
</comment>
<evidence type="ECO:0000256" key="1">
    <source>
        <dbReference type="SAM" id="Phobius"/>
    </source>
</evidence>
<sequence>MNTDKQPDDEIEKTLRSLDGIERASPPPFFSTRLQARLERRQADRTAVSWVSRPAYALATLGLVLMLNVSTALYFQRHLDQHEEQQFFDGMAGDLGAEATVLDW</sequence>
<gene>
    <name evidence="2" type="ORF">FH603_5334</name>
</gene>
<keyword evidence="1" id="KW-1133">Transmembrane helix</keyword>
<keyword evidence="3" id="KW-1185">Reference proteome</keyword>
<dbReference type="RefSeq" id="WP_186741670.1">
    <property type="nucleotide sequence ID" value="NZ_VFIA01000060.1"/>
</dbReference>
<proteinExistence type="predicted"/>
<accession>A0ABR6WFU7</accession>
<feature type="transmembrane region" description="Helical" evidence="1">
    <location>
        <begin position="55"/>
        <end position="75"/>
    </location>
</feature>
<keyword evidence="1" id="KW-0472">Membrane</keyword>
<dbReference type="Proteomes" id="UP000700732">
    <property type="component" value="Unassembled WGS sequence"/>
</dbReference>